<evidence type="ECO:0000256" key="1">
    <source>
        <dbReference type="SAM" id="MobiDB-lite"/>
    </source>
</evidence>
<protein>
    <submittedName>
        <fullName evidence="2">Uncharacterized protein</fullName>
    </submittedName>
</protein>
<evidence type="ECO:0000313" key="2">
    <source>
        <dbReference type="EMBL" id="GAQ79062.1"/>
    </source>
</evidence>
<gene>
    <name evidence="2" type="ORF">KFL_000230400</name>
</gene>
<proteinExistence type="predicted"/>
<evidence type="ECO:0000313" key="3">
    <source>
        <dbReference type="Proteomes" id="UP000054558"/>
    </source>
</evidence>
<dbReference type="EMBL" id="DF236972">
    <property type="protein sequence ID" value="GAQ79062.1"/>
    <property type="molecule type" value="Genomic_DNA"/>
</dbReference>
<reference evidence="2 3" key="1">
    <citation type="journal article" date="2014" name="Nat. Commun.">
        <title>Klebsormidium flaccidum genome reveals primary factors for plant terrestrial adaptation.</title>
        <authorList>
            <person name="Hori K."/>
            <person name="Maruyama F."/>
            <person name="Fujisawa T."/>
            <person name="Togashi T."/>
            <person name="Yamamoto N."/>
            <person name="Seo M."/>
            <person name="Sato S."/>
            <person name="Yamada T."/>
            <person name="Mori H."/>
            <person name="Tajima N."/>
            <person name="Moriyama T."/>
            <person name="Ikeuchi M."/>
            <person name="Watanabe M."/>
            <person name="Wada H."/>
            <person name="Kobayashi K."/>
            <person name="Saito M."/>
            <person name="Masuda T."/>
            <person name="Sasaki-Sekimoto Y."/>
            <person name="Mashiguchi K."/>
            <person name="Awai K."/>
            <person name="Shimojima M."/>
            <person name="Masuda S."/>
            <person name="Iwai M."/>
            <person name="Nobusawa T."/>
            <person name="Narise T."/>
            <person name="Kondo S."/>
            <person name="Saito H."/>
            <person name="Sato R."/>
            <person name="Murakawa M."/>
            <person name="Ihara Y."/>
            <person name="Oshima-Yamada Y."/>
            <person name="Ohtaka K."/>
            <person name="Satoh M."/>
            <person name="Sonobe K."/>
            <person name="Ishii M."/>
            <person name="Ohtani R."/>
            <person name="Kanamori-Sato M."/>
            <person name="Honoki R."/>
            <person name="Miyazaki D."/>
            <person name="Mochizuki H."/>
            <person name="Umetsu J."/>
            <person name="Higashi K."/>
            <person name="Shibata D."/>
            <person name="Kamiya Y."/>
            <person name="Sato N."/>
            <person name="Nakamura Y."/>
            <person name="Tabata S."/>
            <person name="Ida S."/>
            <person name="Kurokawa K."/>
            <person name="Ohta H."/>
        </authorList>
    </citation>
    <scope>NUCLEOTIDE SEQUENCE [LARGE SCALE GENOMIC DNA]</scope>
    <source>
        <strain evidence="2 3">NIES-2285</strain>
    </source>
</reference>
<feature type="region of interest" description="Disordered" evidence="1">
    <location>
        <begin position="40"/>
        <end position="102"/>
    </location>
</feature>
<name>A0A1Y1HMX2_KLENI</name>
<keyword evidence="3" id="KW-1185">Reference proteome</keyword>
<accession>A0A1Y1HMX2</accession>
<feature type="compositionally biased region" description="Polar residues" evidence="1">
    <location>
        <begin position="56"/>
        <end position="67"/>
    </location>
</feature>
<sequence length="102" mass="11481">MHLQDPGIRRLSSLEHQWAHDDIESATLRANLEAMSSFNYSERHEEAPKAQPVVKLQSSRATRSAPSHTPDRMPQSLARTRSLGLLPPLPGKASNKHQEHQE</sequence>
<dbReference type="Proteomes" id="UP000054558">
    <property type="component" value="Unassembled WGS sequence"/>
</dbReference>
<organism evidence="2 3">
    <name type="scientific">Klebsormidium nitens</name>
    <name type="common">Green alga</name>
    <name type="synonym">Ulothrix nitens</name>
    <dbReference type="NCBI Taxonomy" id="105231"/>
    <lineage>
        <taxon>Eukaryota</taxon>
        <taxon>Viridiplantae</taxon>
        <taxon>Streptophyta</taxon>
        <taxon>Klebsormidiophyceae</taxon>
        <taxon>Klebsormidiales</taxon>
        <taxon>Klebsormidiaceae</taxon>
        <taxon>Klebsormidium</taxon>
    </lineage>
</organism>
<dbReference type="AlphaFoldDB" id="A0A1Y1HMX2"/>